<comment type="caution">
    <text evidence="3">The sequence shown here is derived from an EMBL/GenBank/DDBJ whole genome shotgun (WGS) entry which is preliminary data.</text>
</comment>
<dbReference type="EMBL" id="CAKMRJ010002992">
    <property type="protein sequence ID" value="CAH1429670.1"/>
    <property type="molecule type" value="Genomic_DNA"/>
</dbReference>
<sequence length="117" mass="12939">MRSVHHYHHPPPLSTTLNHQPAPSGLGGVLVFQRHNFYLPVVNPTRIKAMAITTSRLVVLGVNSPATTGDLTVLIPTSLAFLFLYWIANFVVPGMVMRDLESDDANKDENSNEEGFK</sequence>
<accession>A0AAU9MRY6</accession>
<proteinExistence type="predicted"/>
<evidence type="ECO:0000313" key="3">
    <source>
        <dbReference type="EMBL" id="CAH1429670.1"/>
    </source>
</evidence>
<dbReference type="AlphaFoldDB" id="A0AAU9MRY6"/>
<reference evidence="3 4" key="1">
    <citation type="submission" date="2022-01" db="EMBL/GenBank/DDBJ databases">
        <authorList>
            <person name="Xiong W."/>
            <person name="Schranz E."/>
        </authorList>
    </citation>
    <scope>NUCLEOTIDE SEQUENCE [LARGE SCALE GENOMIC DNA]</scope>
</reference>
<name>A0AAU9MRY6_9ASTR</name>
<evidence type="ECO:0000313" key="4">
    <source>
        <dbReference type="Proteomes" id="UP001157418"/>
    </source>
</evidence>
<evidence type="ECO:0000256" key="2">
    <source>
        <dbReference type="SAM" id="Phobius"/>
    </source>
</evidence>
<keyword evidence="2" id="KW-0472">Membrane</keyword>
<evidence type="ECO:0000256" key="1">
    <source>
        <dbReference type="SAM" id="MobiDB-lite"/>
    </source>
</evidence>
<feature type="transmembrane region" description="Helical" evidence="2">
    <location>
        <begin position="73"/>
        <end position="92"/>
    </location>
</feature>
<dbReference type="Proteomes" id="UP001157418">
    <property type="component" value="Unassembled WGS sequence"/>
</dbReference>
<dbReference type="PANTHER" id="PTHR37196">
    <property type="entry name" value="TRANSMEMBRANE PROTEIN"/>
    <property type="match status" value="1"/>
</dbReference>
<gene>
    <name evidence="3" type="ORF">LVIROSA_LOCUS16515</name>
</gene>
<dbReference type="PANTHER" id="PTHR37196:SF2">
    <property type="entry name" value="TRANSMEMBRANE PROTEIN"/>
    <property type="match status" value="1"/>
</dbReference>
<keyword evidence="2" id="KW-0812">Transmembrane</keyword>
<feature type="region of interest" description="Disordered" evidence="1">
    <location>
        <begin position="1"/>
        <end position="20"/>
    </location>
</feature>
<keyword evidence="2" id="KW-1133">Transmembrane helix</keyword>
<protein>
    <submittedName>
        <fullName evidence="3">Uncharacterized protein</fullName>
    </submittedName>
</protein>
<organism evidence="3 4">
    <name type="scientific">Lactuca virosa</name>
    <dbReference type="NCBI Taxonomy" id="75947"/>
    <lineage>
        <taxon>Eukaryota</taxon>
        <taxon>Viridiplantae</taxon>
        <taxon>Streptophyta</taxon>
        <taxon>Embryophyta</taxon>
        <taxon>Tracheophyta</taxon>
        <taxon>Spermatophyta</taxon>
        <taxon>Magnoliopsida</taxon>
        <taxon>eudicotyledons</taxon>
        <taxon>Gunneridae</taxon>
        <taxon>Pentapetalae</taxon>
        <taxon>asterids</taxon>
        <taxon>campanulids</taxon>
        <taxon>Asterales</taxon>
        <taxon>Asteraceae</taxon>
        <taxon>Cichorioideae</taxon>
        <taxon>Cichorieae</taxon>
        <taxon>Lactucinae</taxon>
        <taxon>Lactuca</taxon>
    </lineage>
</organism>
<keyword evidence="4" id="KW-1185">Reference proteome</keyword>